<keyword evidence="4 7" id="KW-0812">Transmembrane</keyword>
<dbReference type="OrthoDB" id="7051771at2"/>
<dbReference type="AlphaFoldDB" id="A0A4R4Q192"/>
<dbReference type="InterPro" id="IPR001036">
    <property type="entry name" value="Acrflvin-R"/>
</dbReference>
<dbReference type="RefSeq" id="WP_132408063.1">
    <property type="nucleotide sequence ID" value="NZ_SMKA01000075.1"/>
</dbReference>
<dbReference type="PRINTS" id="PR00702">
    <property type="entry name" value="ACRIFLAVINRP"/>
</dbReference>
<name>A0A4R4Q192_9ACTN</name>
<feature type="transmembrane region" description="Helical" evidence="7">
    <location>
        <begin position="531"/>
        <end position="551"/>
    </location>
</feature>
<comment type="similarity">
    <text evidence="2">Belongs to the resistance-nodulation-cell division (RND) (TC 2.A.6) family. MmpL subfamily.</text>
</comment>
<feature type="transmembrane region" description="Helical" evidence="7">
    <location>
        <begin position="229"/>
        <end position="247"/>
    </location>
</feature>
<organism evidence="9 10">
    <name type="scientific">Kribbella albertanoniae</name>
    <dbReference type="NCBI Taxonomy" id="1266829"/>
    <lineage>
        <taxon>Bacteria</taxon>
        <taxon>Bacillati</taxon>
        <taxon>Actinomycetota</taxon>
        <taxon>Actinomycetes</taxon>
        <taxon>Propionibacteriales</taxon>
        <taxon>Kribbellaceae</taxon>
        <taxon>Kribbella</taxon>
    </lineage>
</organism>
<dbReference type="Pfam" id="PF03176">
    <property type="entry name" value="MMPL"/>
    <property type="match status" value="2"/>
</dbReference>
<dbReference type="Proteomes" id="UP000295075">
    <property type="component" value="Unassembled WGS sequence"/>
</dbReference>
<keyword evidence="5 7" id="KW-1133">Transmembrane helix</keyword>
<accession>A0A4R4Q192</accession>
<dbReference type="GO" id="GO:0005886">
    <property type="term" value="C:plasma membrane"/>
    <property type="evidence" value="ECO:0007669"/>
    <property type="project" value="UniProtKB-SubCell"/>
</dbReference>
<dbReference type="PANTHER" id="PTHR33406">
    <property type="entry name" value="MEMBRANE PROTEIN MJ1562-RELATED"/>
    <property type="match status" value="1"/>
</dbReference>
<comment type="caution">
    <text evidence="9">The sequence shown here is derived from an EMBL/GenBank/DDBJ whole genome shotgun (WGS) entry which is preliminary data.</text>
</comment>
<feature type="transmembrane region" description="Helical" evidence="7">
    <location>
        <begin position="176"/>
        <end position="194"/>
    </location>
</feature>
<feature type="transmembrane region" description="Helical" evidence="7">
    <location>
        <begin position="303"/>
        <end position="326"/>
    </location>
</feature>
<evidence type="ECO:0000313" key="9">
    <source>
        <dbReference type="EMBL" id="TDC28513.1"/>
    </source>
</evidence>
<feature type="transmembrane region" description="Helical" evidence="7">
    <location>
        <begin position="268"/>
        <end position="291"/>
    </location>
</feature>
<feature type="transmembrane region" description="Helical" evidence="7">
    <location>
        <begin position="201"/>
        <end position="223"/>
    </location>
</feature>
<dbReference type="PROSITE" id="PS50156">
    <property type="entry name" value="SSD"/>
    <property type="match status" value="2"/>
</dbReference>
<dbReference type="InterPro" id="IPR050545">
    <property type="entry name" value="Mycobact_MmpL"/>
</dbReference>
<feature type="transmembrane region" description="Helical" evidence="7">
    <location>
        <begin position="500"/>
        <end position="519"/>
    </location>
</feature>
<comment type="subcellular location">
    <subcellularLocation>
        <location evidence="1">Cell membrane</location>
        <topology evidence="1">Multi-pass membrane protein</topology>
    </subcellularLocation>
</comment>
<dbReference type="EMBL" id="SMKA01000075">
    <property type="protein sequence ID" value="TDC28513.1"/>
    <property type="molecule type" value="Genomic_DNA"/>
</dbReference>
<dbReference type="SUPFAM" id="SSF82866">
    <property type="entry name" value="Multidrug efflux transporter AcrB transmembrane domain"/>
    <property type="match status" value="2"/>
</dbReference>
<dbReference type="InterPro" id="IPR004869">
    <property type="entry name" value="MMPL_dom"/>
</dbReference>
<evidence type="ECO:0000256" key="1">
    <source>
        <dbReference type="ARBA" id="ARBA00004651"/>
    </source>
</evidence>
<gene>
    <name evidence="9" type="ORF">E1261_18160</name>
</gene>
<evidence type="ECO:0000313" key="10">
    <source>
        <dbReference type="Proteomes" id="UP000295075"/>
    </source>
</evidence>
<sequence>MAIYLYRLGRFAFRRRGLVAFLWLAVLAAGVVGSVTLSGPTATGFSIPGTESQRAADLLAQRFPQAGASQATARIAFQTGPGRQLADEPEVRQTLARIATAPQVSSVVDPFTAKTVSPDGRTGYAQVTFSVPSEEVTAEAKEAVDAAVAPARASGLTVEYGGDALEADGGPPLSEVIGLAVAALVLLLMFRSLVAAALPLLSALVGIGIAVTAISTASGFVGIGSSTPLLALMLGLAVSVDYALFIMSRYRHELSTGLDPEEATGRAVGTAGSAVVFAGATVVIALAGLFVVDIPFLTQMGVAAALTVVLAVAIALTLLPALLGFAGRRVTPNERTGSMGRNWARMVTRRPVAVLAVSVLGLGALALPATDLELEMPNDSTSAPDSTQRKTYDLVSGAFGPGVNGPLIVVVDGGTSATAAATAQTISTLPGVAAVKPPRFNPAGDTALLTVVPTTGPGSSETRELVQTLRDLPEVPGTRVSVTGSTAVDIDMSDKLASALAPYLALVVGLAFLLLTLVFRSIVVPLKATLGFLLTVAATFGALVAIFQWGWLAGLFGLEGQAAPVIPMLPVLLVGVVFGLAMDYQVFLVTRMREAHVRGAGPRAAVIDGFAHSARVVTAAAVVMVAVFAGFILAGQTLIVEMGFGLAFAVAIDAFVVRMTIVPAVLALLGNRAWYLPAWLDRLLPTVDIEGESLRRQAPQGVGVALGR</sequence>
<evidence type="ECO:0000259" key="8">
    <source>
        <dbReference type="PROSITE" id="PS50156"/>
    </source>
</evidence>
<evidence type="ECO:0000256" key="5">
    <source>
        <dbReference type="ARBA" id="ARBA00022989"/>
    </source>
</evidence>
<keyword evidence="6 7" id="KW-0472">Membrane</keyword>
<dbReference type="GO" id="GO:0022857">
    <property type="term" value="F:transmembrane transporter activity"/>
    <property type="evidence" value="ECO:0007669"/>
    <property type="project" value="InterPro"/>
</dbReference>
<evidence type="ECO:0000256" key="7">
    <source>
        <dbReference type="SAM" id="Phobius"/>
    </source>
</evidence>
<feature type="transmembrane region" description="Helical" evidence="7">
    <location>
        <begin position="610"/>
        <end position="634"/>
    </location>
</feature>
<feature type="transmembrane region" description="Helical" evidence="7">
    <location>
        <begin position="646"/>
        <end position="669"/>
    </location>
</feature>
<proteinExistence type="inferred from homology"/>
<protein>
    <submittedName>
        <fullName evidence="9">MMPL family transporter</fullName>
    </submittedName>
</protein>
<reference evidence="9 10" key="1">
    <citation type="submission" date="2019-03" db="EMBL/GenBank/DDBJ databases">
        <title>Draft genome sequences of novel Actinobacteria.</title>
        <authorList>
            <person name="Sahin N."/>
            <person name="Ay H."/>
            <person name="Saygin H."/>
        </authorList>
    </citation>
    <scope>NUCLEOTIDE SEQUENCE [LARGE SCALE GENOMIC DNA]</scope>
    <source>
        <strain evidence="9 10">JCM 30547</strain>
    </source>
</reference>
<feature type="domain" description="SSD" evidence="8">
    <location>
        <begin position="192"/>
        <end position="325"/>
    </location>
</feature>
<evidence type="ECO:0000256" key="6">
    <source>
        <dbReference type="ARBA" id="ARBA00023136"/>
    </source>
</evidence>
<feature type="transmembrane region" description="Helical" evidence="7">
    <location>
        <begin position="571"/>
        <end position="589"/>
    </location>
</feature>
<dbReference type="Gene3D" id="1.20.1640.10">
    <property type="entry name" value="Multidrug efflux transporter AcrB transmembrane domain"/>
    <property type="match status" value="2"/>
</dbReference>
<evidence type="ECO:0000256" key="3">
    <source>
        <dbReference type="ARBA" id="ARBA00022475"/>
    </source>
</evidence>
<feature type="domain" description="SSD" evidence="8">
    <location>
        <begin position="502"/>
        <end position="668"/>
    </location>
</feature>
<keyword evidence="3" id="KW-1003">Cell membrane</keyword>
<evidence type="ECO:0000256" key="2">
    <source>
        <dbReference type="ARBA" id="ARBA00010157"/>
    </source>
</evidence>
<dbReference type="InterPro" id="IPR000731">
    <property type="entry name" value="SSD"/>
</dbReference>
<keyword evidence="10" id="KW-1185">Reference proteome</keyword>
<evidence type="ECO:0000256" key="4">
    <source>
        <dbReference type="ARBA" id="ARBA00022692"/>
    </source>
</evidence>
<feature type="transmembrane region" description="Helical" evidence="7">
    <location>
        <begin position="347"/>
        <end position="367"/>
    </location>
</feature>
<dbReference type="PANTHER" id="PTHR33406:SF11">
    <property type="entry name" value="MEMBRANE PROTEIN SCO6666-RELATED"/>
    <property type="match status" value="1"/>
</dbReference>